<proteinExistence type="predicted"/>
<name>A0A372LDF4_9BACI</name>
<dbReference type="RefSeq" id="WP_117322293.1">
    <property type="nucleotide sequence ID" value="NZ_QVTD01000004.1"/>
</dbReference>
<protein>
    <submittedName>
        <fullName evidence="2">ABC transporter permease</fullName>
    </submittedName>
</protein>
<dbReference type="GO" id="GO:0005886">
    <property type="term" value="C:plasma membrane"/>
    <property type="evidence" value="ECO:0007669"/>
    <property type="project" value="UniProtKB-SubCell"/>
</dbReference>
<comment type="caution">
    <text evidence="2">The sequence shown here is derived from an EMBL/GenBank/DDBJ whole genome shotgun (WGS) entry which is preliminary data.</text>
</comment>
<dbReference type="PANTHER" id="PTHR43471">
    <property type="entry name" value="ABC TRANSPORTER PERMEASE"/>
    <property type="match status" value="1"/>
</dbReference>
<dbReference type="GO" id="GO:0140359">
    <property type="term" value="F:ABC-type transporter activity"/>
    <property type="evidence" value="ECO:0007669"/>
    <property type="project" value="InterPro"/>
</dbReference>
<feature type="transmembrane region" description="Helical" evidence="1">
    <location>
        <begin position="145"/>
        <end position="171"/>
    </location>
</feature>
<feature type="transmembrane region" description="Helical" evidence="1">
    <location>
        <begin position="183"/>
        <end position="207"/>
    </location>
</feature>
<evidence type="ECO:0000313" key="3">
    <source>
        <dbReference type="Proteomes" id="UP000262939"/>
    </source>
</evidence>
<feature type="transmembrane region" description="Helical" evidence="1">
    <location>
        <begin position="219"/>
        <end position="239"/>
    </location>
</feature>
<dbReference type="Proteomes" id="UP000262939">
    <property type="component" value="Unassembled WGS sequence"/>
</dbReference>
<feature type="transmembrane region" description="Helical" evidence="1">
    <location>
        <begin position="23"/>
        <end position="47"/>
    </location>
</feature>
<accession>A0A372LDF4</accession>
<keyword evidence="1" id="KW-0812">Transmembrane</keyword>
<dbReference type="OrthoDB" id="72437at2"/>
<keyword evidence="1" id="KW-0472">Membrane</keyword>
<dbReference type="Pfam" id="PF12679">
    <property type="entry name" value="ABC2_membrane_2"/>
    <property type="match status" value="1"/>
</dbReference>
<gene>
    <name evidence="2" type="ORF">D0466_09255</name>
</gene>
<feature type="transmembrane region" description="Helical" evidence="1">
    <location>
        <begin position="245"/>
        <end position="265"/>
    </location>
</feature>
<feature type="transmembrane region" description="Helical" evidence="1">
    <location>
        <begin position="89"/>
        <end position="108"/>
    </location>
</feature>
<dbReference type="AlphaFoldDB" id="A0A372LDF4"/>
<reference evidence="2 3" key="1">
    <citation type="submission" date="2018-08" db="EMBL/GenBank/DDBJ databases">
        <title>Bacillus chawlae sp. nov., Bacillus glennii sp. nov., and Bacillus saganii sp. nov. Isolated from the Vehicle Assembly Building at Kennedy Space Center where the Viking Spacecraft were Assembled.</title>
        <authorList>
            <person name="Seuylemezian A."/>
            <person name="Vaishampayan P."/>
        </authorList>
    </citation>
    <scope>NUCLEOTIDE SEQUENCE [LARGE SCALE GENOMIC DNA]</scope>
    <source>
        <strain evidence="2 3">V44-8</strain>
    </source>
</reference>
<keyword evidence="1" id="KW-1133">Transmembrane helix</keyword>
<evidence type="ECO:0000256" key="1">
    <source>
        <dbReference type="SAM" id="Phobius"/>
    </source>
</evidence>
<organism evidence="2 3">
    <name type="scientific">Peribacillus glennii</name>
    <dbReference type="NCBI Taxonomy" id="2303991"/>
    <lineage>
        <taxon>Bacteria</taxon>
        <taxon>Bacillati</taxon>
        <taxon>Bacillota</taxon>
        <taxon>Bacilli</taxon>
        <taxon>Bacillales</taxon>
        <taxon>Bacillaceae</taxon>
        <taxon>Peribacillus</taxon>
    </lineage>
</organism>
<keyword evidence="3" id="KW-1185">Reference proteome</keyword>
<dbReference type="EMBL" id="QVTD01000004">
    <property type="protein sequence ID" value="RFU64110.1"/>
    <property type="molecule type" value="Genomic_DNA"/>
</dbReference>
<dbReference type="PANTHER" id="PTHR43471:SF3">
    <property type="entry name" value="ABC TRANSPORTER PERMEASE PROTEIN NATB"/>
    <property type="match status" value="1"/>
</dbReference>
<evidence type="ECO:0000313" key="2">
    <source>
        <dbReference type="EMBL" id="RFU64110.1"/>
    </source>
</evidence>
<sequence>MNKHIIKAIAVKDIKSIFSSKKVWIPMVILSFILCIACPGVITYVGIHTDLLNQPSEDIEKPIQAVIEQFPAEEMRNTLSELPTLGSKFVYYFMHFMLIPLFLMTATIHSMVTASNSFAGEKERKTLETLLFSPISVYDLFLGKVLASLIPTLFMTYCSFIINMAVVNLMANKAFDSLLFLDAGWMVFMFWVIPAVVLFNILLNILVSARVKSFQEAQQFGGIMILPVVGIIISQASGLFFLSPFILFLIGTGLFIGNALLLRFITRFNQRNALFESQIH</sequence>